<gene>
    <name evidence="1" type="ORF">AM587_10008944</name>
</gene>
<evidence type="ECO:0000313" key="1">
    <source>
        <dbReference type="EMBL" id="KUF86697.1"/>
    </source>
</evidence>
<sequence>MVPSTFGLEQCSCQTIQGRDSAGKFLERYATVPRCWKRTRLFDYYNCVYEEPDEDDAMSAKLATMLSRLYIKDPMSVDELLNPPDENTAAEDFTHEDFCGVGDQELAVDGSDNGSENMDEDDMERCTWIEEGLELKSISCGSLSFSFVQVHCVGFTTRSLLMTLFNGILPSTLAFHVSPLGHLLDNERSKMLIDMQ</sequence>
<dbReference type="EMBL" id="LNFO01002208">
    <property type="protein sequence ID" value="KUF86697.1"/>
    <property type="molecule type" value="Genomic_DNA"/>
</dbReference>
<reference evidence="1 2" key="1">
    <citation type="submission" date="2015-11" db="EMBL/GenBank/DDBJ databases">
        <title>Genomes and virulence difference between two physiological races of Phytophthora nicotianae.</title>
        <authorList>
            <person name="Liu H."/>
            <person name="Ma X."/>
            <person name="Yu H."/>
            <person name="Fang D."/>
            <person name="Li Y."/>
            <person name="Wang X."/>
            <person name="Wang W."/>
            <person name="Dong Y."/>
            <person name="Xiao B."/>
        </authorList>
    </citation>
    <scope>NUCLEOTIDE SEQUENCE [LARGE SCALE GENOMIC DNA]</scope>
    <source>
        <strain evidence="2">race 0</strain>
    </source>
</reference>
<accession>A0A0W8CRQ2</accession>
<comment type="caution">
    <text evidence="1">The sequence shown here is derived from an EMBL/GenBank/DDBJ whole genome shotgun (WGS) entry which is preliminary data.</text>
</comment>
<proteinExistence type="predicted"/>
<dbReference type="AlphaFoldDB" id="A0A0W8CRQ2"/>
<name>A0A0W8CRQ2_PHYNI</name>
<evidence type="ECO:0000313" key="2">
    <source>
        <dbReference type="Proteomes" id="UP000052943"/>
    </source>
</evidence>
<organism evidence="1 2">
    <name type="scientific">Phytophthora nicotianae</name>
    <name type="common">Potato buckeye rot agent</name>
    <name type="synonym">Phytophthora parasitica</name>
    <dbReference type="NCBI Taxonomy" id="4792"/>
    <lineage>
        <taxon>Eukaryota</taxon>
        <taxon>Sar</taxon>
        <taxon>Stramenopiles</taxon>
        <taxon>Oomycota</taxon>
        <taxon>Peronosporomycetes</taxon>
        <taxon>Peronosporales</taxon>
        <taxon>Peronosporaceae</taxon>
        <taxon>Phytophthora</taxon>
    </lineage>
</organism>
<dbReference type="Proteomes" id="UP000052943">
    <property type="component" value="Unassembled WGS sequence"/>
</dbReference>
<protein>
    <submittedName>
        <fullName evidence="1">Uncharacterized protein</fullName>
    </submittedName>
</protein>